<evidence type="ECO:0000313" key="2">
    <source>
        <dbReference type="Proteomes" id="UP000616769"/>
    </source>
</evidence>
<dbReference type="VEuPathDB" id="VectorBase:SSCA004406"/>
<evidence type="ECO:0000313" key="1">
    <source>
        <dbReference type="EMBL" id="KPM03729.1"/>
    </source>
</evidence>
<comment type="caution">
    <text evidence="1">The sequence shown here is derived from an EMBL/GenBank/DDBJ whole genome shotgun (WGS) entry which is preliminary data.</text>
</comment>
<name>A0A131ZYY6_SARSC</name>
<sequence>MVAEDLIDHTRAQNKIEKIITFDETGEKLDYRLPLQSQTSNENNQISQSEFVDVIRESFFELIDLAQMIKWIENTTKYLKNFNGLFCYYDRLVQINFVILKNSILNPFLHSIDKCLLEFFLQFRRNCLEWKISEQNSI</sequence>
<proteinExistence type="predicted"/>
<protein>
    <submittedName>
        <fullName evidence="1">Uncharacterized protein</fullName>
    </submittedName>
</protein>
<dbReference type="AlphaFoldDB" id="A0A131ZYY6"/>
<dbReference type="EMBL" id="JXLN01005928">
    <property type="protein sequence ID" value="KPM03729.1"/>
    <property type="molecule type" value="Genomic_DNA"/>
</dbReference>
<dbReference type="Proteomes" id="UP000616769">
    <property type="component" value="Unassembled WGS sequence"/>
</dbReference>
<reference evidence="1 2" key="1">
    <citation type="journal article" date="2015" name="Parasit. Vectors">
        <title>Draft genome of the scabies mite.</title>
        <authorList>
            <person name="Rider S.D.Jr."/>
            <person name="Morgan M.S."/>
            <person name="Arlian L.G."/>
        </authorList>
    </citation>
    <scope>NUCLEOTIDE SEQUENCE [LARGE SCALE GENOMIC DNA]</scope>
    <source>
        <strain evidence="1">Arlian Lab</strain>
    </source>
</reference>
<gene>
    <name evidence="1" type="ORF">QR98_0021630</name>
</gene>
<accession>A0A131ZYY6</accession>
<organism evidence="1 2">
    <name type="scientific">Sarcoptes scabiei</name>
    <name type="common">Itch mite</name>
    <name type="synonym">Acarus scabiei</name>
    <dbReference type="NCBI Taxonomy" id="52283"/>
    <lineage>
        <taxon>Eukaryota</taxon>
        <taxon>Metazoa</taxon>
        <taxon>Ecdysozoa</taxon>
        <taxon>Arthropoda</taxon>
        <taxon>Chelicerata</taxon>
        <taxon>Arachnida</taxon>
        <taxon>Acari</taxon>
        <taxon>Acariformes</taxon>
        <taxon>Sarcoptiformes</taxon>
        <taxon>Astigmata</taxon>
        <taxon>Psoroptidia</taxon>
        <taxon>Sarcoptoidea</taxon>
        <taxon>Sarcoptidae</taxon>
        <taxon>Sarcoptinae</taxon>
        <taxon>Sarcoptes</taxon>
    </lineage>
</organism>